<dbReference type="InterPro" id="IPR041688">
    <property type="entry name" value="PRTase_2"/>
</dbReference>
<dbReference type="RefSeq" id="WP_057742678.1">
    <property type="nucleotide sequence ID" value="NZ_LJYG01000026.1"/>
</dbReference>
<proteinExistence type="predicted"/>
<dbReference type="Proteomes" id="UP000051936">
    <property type="component" value="Unassembled WGS sequence"/>
</dbReference>
<dbReference type="InterPro" id="IPR000836">
    <property type="entry name" value="PRTase_dom"/>
</dbReference>
<dbReference type="CDD" id="cd06223">
    <property type="entry name" value="PRTases_typeI"/>
    <property type="match status" value="1"/>
</dbReference>
<accession>A0A0R3EA47</accession>
<keyword evidence="4" id="KW-1185">Reference proteome</keyword>
<sequence>MLTAADKSQSIQLATGRLDIAVDKAAWPLDSLCAFAARENPRRGFLVVSRVLGRYLPATPQMMRQSARDLAARLPDDLPGPVLVVGLAETAVCLAQTVHEEFRLATGRVDIHFLHSTRQQLDHPLLCRFEEPHSHASAHLIYRPALPEPRSLVLVDDEISTGTTLCNLAQALSTAWPRIEAMAVATLTDWSAGKAWQARMPRPTRIAALLRGRMEWTQETTTVLNSTFDTAAASLGRMATHRNFGRLGLDRPVVPEPDTAVPEILGPLRIIGTGEFTYPPFLLAERLAEEGHDVVVQATGRSPALPGAAMVTKLRCADNYGTGVPNYLYNADRADGRANWIAHETGAATIDPGLIAALRAELIGWTA</sequence>
<evidence type="ECO:0000259" key="2">
    <source>
        <dbReference type="Pfam" id="PF15609"/>
    </source>
</evidence>
<dbReference type="InterPro" id="IPR022537">
    <property type="entry name" value="TRSP_dom"/>
</dbReference>
<protein>
    <recommendedName>
        <fullName evidence="5">TRSP domain C terminus to PRTase_2</fullName>
    </recommendedName>
</protein>
<dbReference type="OrthoDB" id="56827at2"/>
<dbReference type="Pfam" id="PF15609">
    <property type="entry name" value="PRTase_2"/>
    <property type="match status" value="1"/>
</dbReference>
<feature type="domain" description="TRSP" evidence="1">
    <location>
        <begin position="270"/>
        <end position="349"/>
    </location>
</feature>
<dbReference type="PIRSF" id="PIRSF020967">
    <property type="entry name" value="UCP020967"/>
    <property type="match status" value="1"/>
</dbReference>
<dbReference type="InterPro" id="IPR011214">
    <property type="entry name" value="UCP020967"/>
</dbReference>
<reference evidence="3 4" key="1">
    <citation type="submission" date="2015-09" db="EMBL/GenBank/DDBJ databases">
        <title>Draft Genome Sequence of Bradyrhizobium manausense Strain BR 3351T, a Novel Symbiotic Nitrogen-Fixing Alphaproteobacterium Isolated from Brazilian Amazon Rain Forest.</title>
        <authorList>
            <person name="De Araujo J.L."/>
            <person name="Zilli J.E."/>
        </authorList>
    </citation>
    <scope>NUCLEOTIDE SEQUENCE [LARGE SCALE GENOMIC DNA]</scope>
    <source>
        <strain evidence="3 4">BR3351</strain>
    </source>
</reference>
<gene>
    <name evidence="3" type="ORF">AOQ71_05060</name>
</gene>
<evidence type="ECO:0008006" key="5">
    <source>
        <dbReference type="Google" id="ProtNLM"/>
    </source>
</evidence>
<dbReference type="EMBL" id="LJYG01000026">
    <property type="protein sequence ID" value="KRQ16341.1"/>
    <property type="molecule type" value="Genomic_DNA"/>
</dbReference>
<feature type="domain" description="Orotate phosphoribosyltransferase-like" evidence="2">
    <location>
        <begin position="32"/>
        <end position="212"/>
    </location>
</feature>
<name>A0A0R3EA47_9BRAD</name>
<organism evidence="3 4">
    <name type="scientific">Bradyrhizobium manausense</name>
    <dbReference type="NCBI Taxonomy" id="989370"/>
    <lineage>
        <taxon>Bacteria</taxon>
        <taxon>Pseudomonadati</taxon>
        <taxon>Pseudomonadota</taxon>
        <taxon>Alphaproteobacteria</taxon>
        <taxon>Hyphomicrobiales</taxon>
        <taxon>Nitrobacteraceae</taxon>
        <taxon>Bradyrhizobium</taxon>
    </lineage>
</organism>
<dbReference type="Gene3D" id="3.40.50.2020">
    <property type="match status" value="1"/>
</dbReference>
<evidence type="ECO:0000259" key="1">
    <source>
        <dbReference type="Pfam" id="PF12500"/>
    </source>
</evidence>
<comment type="caution">
    <text evidence="3">The sequence shown here is derived from an EMBL/GenBank/DDBJ whole genome shotgun (WGS) entry which is preliminary data.</text>
</comment>
<evidence type="ECO:0000313" key="3">
    <source>
        <dbReference type="EMBL" id="KRQ16341.1"/>
    </source>
</evidence>
<evidence type="ECO:0000313" key="4">
    <source>
        <dbReference type="Proteomes" id="UP000051936"/>
    </source>
</evidence>
<dbReference type="InterPro" id="IPR029057">
    <property type="entry name" value="PRTase-like"/>
</dbReference>
<dbReference type="SUPFAM" id="SSF53271">
    <property type="entry name" value="PRTase-like"/>
    <property type="match status" value="1"/>
</dbReference>
<dbReference type="AlphaFoldDB" id="A0A0R3EA47"/>
<dbReference type="STRING" id="989370.AOQ71_05060"/>
<dbReference type="Pfam" id="PF12500">
    <property type="entry name" value="TRSP"/>
    <property type="match status" value="1"/>
</dbReference>